<evidence type="ECO:0000313" key="3">
    <source>
        <dbReference type="Proteomes" id="UP001151760"/>
    </source>
</evidence>
<reference evidence="2" key="2">
    <citation type="submission" date="2022-01" db="EMBL/GenBank/DDBJ databases">
        <authorList>
            <person name="Yamashiro T."/>
            <person name="Shiraishi A."/>
            <person name="Satake H."/>
            <person name="Nakayama K."/>
        </authorList>
    </citation>
    <scope>NUCLEOTIDE SEQUENCE</scope>
</reference>
<feature type="domain" description="Reverse transcriptase Ty1/copia-type" evidence="1">
    <location>
        <begin position="60"/>
        <end position="151"/>
    </location>
</feature>
<name>A0ABQ5F123_9ASTR</name>
<dbReference type="EMBL" id="BQNB010016850">
    <property type="protein sequence ID" value="GJT56497.1"/>
    <property type="molecule type" value="Genomic_DNA"/>
</dbReference>
<dbReference type="Pfam" id="PF07727">
    <property type="entry name" value="RVT_2"/>
    <property type="match status" value="1"/>
</dbReference>
<protein>
    <submittedName>
        <fullName evidence="2">Retrovirus-related pol polyprotein from transposon TNT 1-94</fullName>
    </submittedName>
</protein>
<evidence type="ECO:0000313" key="2">
    <source>
        <dbReference type="EMBL" id="GJT56497.1"/>
    </source>
</evidence>
<reference evidence="2" key="1">
    <citation type="journal article" date="2022" name="Int. J. Mol. Sci.">
        <title>Draft Genome of Tanacetum Coccineum: Genomic Comparison of Closely Related Tanacetum-Family Plants.</title>
        <authorList>
            <person name="Yamashiro T."/>
            <person name="Shiraishi A."/>
            <person name="Nakayama K."/>
            <person name="Satake H."/>
        </authorList>
    </citation>
    <scope>NUCLEOTIDE SEQUENCE</scope>
</reference>
<gene>
    <name evidence="2" type="ORF">Tco_0991551</name>
</gene>
<comment type="caution">
    <text evidence="2">The sequence shown here is derived from an EMBL/GenBank/DDBJ whole genome shotgun (WGS) entry which is preliminary data.</text>
</comment>
<accession>A0ABQ5F123</accession>
<proteinExistence type="predicted"/>
<dbReference type="InterPro" id="IPR013103">
    <property type="entry name" value="RVT_2"/>
</dbReference>
<evidence type="ECO:0000259" key="1">
    <source>
        <dbReference type="Pfam" id="PF07727"/>
    </source>
</evidence>
<keyword evidence="3" id="KW-1185">Reference proteome</keyword>
<organism evidence="2 3">
    <name type="scientific">Tanacetum coccineum</name>
    <dbReference type="NCBI Taxonomy" id="301880"/>
    <lineage>
        <taxon>Eukaryota</taxon>
        <taxon>Viridiplantae</taxon>
        <taxon>Streptophyta</taxon>
        <taxon>Embryophyta</taxon>
        <taxon>Tracheophyta</taxon>
        <taxon>Spermatophyta</taxon>
        <taxon>Magnoliopsida</taxon>
        <taxon>eudicotyledons</taxon>
        <taxon>Gunneridae</taxon>
        <taxon>Pentapetalae</taxon>
        <taxon>asterids</taxon>
        <taxon>campanulids</taxon>
        <taxon>Asterales</taxon>
        <taxon>Asteraceae</taxon>
        <taxon>Asteroideae</taxon>
        <taxon>Anthemideae</taxon>
        <taxon>Anthemidinae</taxon>
        <taxon>Tanacetum</taxon>
    </lineage>
</organism>
<sequence length="152" mass="17649">MIGDPSRSVSTRKKLETDAMWFYFDAFLTLVEPKNFKQAMTEPSWIDAMQEEIHEFERLKVWELVPCPDNVFLNKLKCIYKVKTDESGGVLKNKARLVAQGFRQEEGIDFEESFATVARIEAIRIFVAYAAYKNMIIYQMDVKMAFLNGQIS</sequence>
<dbReference type="Proteomes" id="UP001151760">
    <property type="component" value="Unassembled WGS sequence"/>
</dbReference>